<gene>
    <name evidence="5" type="ORF">KP79_PYT03906</name>
</gene>
<evidence type="ECO:0000313" key="6">
    <source>
        <dbReference type="Proteomes" id="UP000242188"/>
    </source>
</evidence>
<dbReference type="PANTHER" id="PTHR46251">
    <property type="entry name" value="RUN DOMAIN-CONTAINING 3 PROTEIN RUNDC3"/>
    <property type="match status" value="1"/>
</dbReference>
<dbReference type="InterPro" id="IPR004012">
    <property type="entry name" value="Run_dom"/>
</dbReference>
<comment type="caution">
    <text evidence="5">The sequence shown here is derived from an EMBL/GenBank/DDBJ whole genome shotgun (WGS) entry which is preliminary data.</text>
</comment>
<feature type="region of interest" description="Disordered" evidence="3">
    <location>
        <begin position="537"/>
        <end position="639"/>
    </location>
</feature>
<sequence>MDVHDSLRNRSHNRQVCVQRRNLIQICRFAVKSLIDKASLTTVDDECEEVINFCAVLEQLLSHRLKAQKTWFALDEDQLHFWGYIKVACKKVPNSCINSIANLENVKSPLAKGRAWIRCVLMEKRLSEYLNVALQQTNITKKFYREGAVVLTEDANMLNGVLLGLNAIDFSFCLKGNNVALSSPLEIDFTPYLRFQQSQESLHSDAEELHELSTISSMTSSIMSEDITIIGDDTWKNKYKALETKYKTANEQKGYLEELGRMREQQLYQLQHQRQTLINTVHQFDVEGKKERHQLELVILELQKQLSGMKRQCENQHHKYTSLMRKLQSGHVDMEDVNIIHVPPSPGQSASDSHRSSYSSSDAGSALPSSAARLAIPGSQATQSSGQLLGVDINAQKEDTQSMIAMAGSFSSETSVNTGDTNHGHPTVVDGRLHLLVTSPEQRRGSSEFNTPERRINYSDTERMGTSSVTGTPTKRGIKSETGKATPGIAAKDIDHLEIPMGNTDMNIQKDVYLSTKEEEFVMVPEQAQEASAFISVTDTRSDQSEGQLQADERTNQSGESLQSVDLSTNDTKEGAANLIKESQDIANKNIEAGDQKEDEVEENYEDKDGSSSGSDDIMVLSDVSLTDTDGSTDQKALQ</sequence>
<dbReference type="Pfam" id="PF02759">
    <property type="entry name" value="RUN"/>
    <property type="match status" value="1"/>
</dbReference>
<dbReference type="PROSITE" id="PS50826">
    <property type="entry name" value="RUN"/>
    <property type="match status" value="1"/>
</dbReference>
<organism evidence="5 6">
    <name type="scientific">Mizuhopecten yessoensis</name>
    <name type="common">Japanese scallop</name>
    <name type="synonym">Patinopecten yessoensis</name>
    <dbReference type="NCBI Taxonomy" id="6573"/>
    <lineage>
        <taxon>Eukaryota</taxon>
        <taxon>Metazoa</taxon>
        <taxon>Spiralia</taxon>
        <taxon>Lophotrochozoa</taxon>
        <taxon>Mollusca</taxon>
        <taxon>Bivalvia</taxon>
        <taxon>Autobranchia</taxon>
        <taxon>Pteriomorphia</taxon>
        <taxon>Pectinida</taxon>
        <taxon>Pectinoidea</taxon>
        <taxon>Pectinidae</taxon>
        <taxon>Mizuhopecten</taxon>
    </lineage>
</organism>
<dbReference type="CDD" id="cd17684">
    <property type="entry name" value="RUN_RUNDC3"/>
    <property type="match status" value="1"/>
</dbReference>
<dbReference type="SMART" id="SM00593">
    <property type="entry name" value="RUN"/>
    <property type="match status" value="1"/>
</dbReference>
<evidence type="ECO:0000259" key="4">
    <source>
        <dbReference type="PROSITE" id="PS50826"/>
    </source>
</evidence>
<dbReference type="EMBL" id="NEDP02076732">
    <property type="protein sequence ID" value="OWF35338.1"/>
    <property type="molecule type" value="Genomic_DNA"/>
</dbReference>
<feature type="compositionally biased region" description="Polar residues" evidence="3">
    <location>
        <begin position="624"/>
        <end position="639"/>
    </location>
</feature>
<feature type="compositionally biased region" description="Acidic residues" evidence="3">
    <location>
        <begin position="597"/>
        <end position="606"/>
    </location>
</feature>
<dbReference type="PANTHER" id="PTHR46251:SF3">
    <property type="entry name" value="RUN DOMAIN-CONTAINING PROTEIN"/>
    <property type="match status" value="1"/>
</dbReference>
<dbReference type="Proteomes" id="UP000242188">
    <property type="component" value="Unassembled WGS sequence"/>
</dbReference>
<protein>
    <submittedName>
        <fullName evidence="5">RUN domain-containing protein 3B</fullName>
    </submittedName>
</protein>
<evidence type="ECO:0000256" key="1">
    <source>
        <dbReference type="ARBA" id="ARBA00023054"/>
    </source>
</evidence>
<accession>A0A210PFS8</accession>
<evidence type="ECO:0000256" key="2">
    <source>
        <dbReference type="ARBA" id="ARBA00034727"/>
    </source>
</evidence>
<keyword evidence="6" id="KW-1185">Reference proteome</keyword>
<evidence type="ECO:0000313" key="5">
    <source>
        <dbReference type="EMBL" id="OWF35338.1"/>
    </source>
</evidence>
<feature type="region of interest" description="Disordered" evidence="3">
    <location>
        <begin position="462"/>
        <end position="483"/>
    </location>
</feature>
<dbReference type="OrthoDB" id="10029904at2759"/>
<comment type="similarity">
    <text evidence="2">Belongs to the RUNDC3 family.</text>
</comment>
<dbReference type="InterPro" id="IPR037213">
    <property type="entry name" value="Run_dom_sf"/>
</dbReference>
<feature type="compositionally biased region" description="Polar residues" evidence="3">
    <location>
        <begin position="556"/>
        <end position="570"/>
    </location>
</feature>
<reference evidence="5 6" key="1">
    <citation type="journal article" date="2017" name="Nat. Ecol. Evol.">
        <title>Scallop genome provides insights into evolution of bilaterian karyotype and development.</title>
        <authorList>
            <person name="Wang S."/>
            <person name="Zhang J."/>
            <person name="Jiao W."/>
            <person name="Li J."/>
            <person name="Xun X."/>
            <person name="Sun Y."/>
            <person name="Guo X."/>
            <person name="Huan P."/>
            <person name="Dong B."/>
            <person name="Zhang L."/>
            <person name="Hu X."/>
            <person name="Sun X."/>
            <person name="Wang J."/>
            <person name="Zhao C."/>
            <person name="Wang Y."/>
            <person name="Wang D."/>
            <person name="Huang X."/>
            <person name="Wang R."/>
            <person name="Lv J."/>
            <person name="Li Y."/>
            <person name="Zhang Z."/>
            <person name="Liu B."/>
            <person name="Lu W."/>
            <person name="Hui Y."/>
            <person name="Liang J."/>
            <person name="Zhou Z."/>
            <person name="Hou R."/>
            <person name="Li X."/>
            <person name="Liu Y."/>
            <person name="Li H."/>
            <person name="Ning X."/>
            <person name="Lin Y."/>
            <person name="Zhao L."/>
            <person name="Xing Q."/>
            <person name="Dou J."/>
            <person name="Li Y."/>
            <person name="Mao J."/>
            <person name="Guo H."/>
            <person name="Dou H."/>
            <person name="Li T."/>
            <person name="Mu C."/>
            <person name="Jiang W."/>
            <person name="Fu Q."/>
            <person name="Fu X."/>
            <person name="Miao Y."/>
            <person name="Liu J."/>
            <person name="Yu Q."/>
            <person name="Li R."/>
            <person name="Liao H."/>
            <person name="Li X."/>
            <person name="Kong Y."/>
            <person name="Jiang Z."/>
            <person name="Chourrout D."/>
            <person name="Li R."/>
            <person name="Bao Z."/>
        </authorList>
    </citation>
    <scope>NUCLEOTIDE SEQUENCE [LARGE SCALE GENOMIC DNA]</scope>
    <source>
        <strain evidence="5 6">PY_sf001</strain>
    </source>
</reference>
<dbReference type="InterPro" id="IPR047340">
    <property type="entry name" value="RUNDC3A_B"/>
</dbReference>
<feature type="compositionally biased region" description="Polar residues" evidence="3">
    <location>
        <begin position="464"/>
        <end position="473"/>
    </location>
</feature>
<dbReference type="AlphaFoldDB" id="A0A210PFS8"/>
<proteinExistence type="inferred from homology"/>
<evidence type="ECO:0000256" key="3">
    <source>
        <dbReference type="SAM" id="MobiDB-lite"/>
    </source>
</evidence>
<feature type="region of interest" description="Disordered" evidence="3">
    <location>
        <begin position="339"/>
        <end position="366"/>
    </location>
</feature>
<dbReference type="STRING" id="6573.A0A210PFS8"/>
<dbReference type="Gene3D" id="1.20.58.900">
    <property type="match status" value="1"/>
</dbReference>
<feature type="domain" description="RUN" evidence="4">
    <location>
        <begin position="44"/>
        <end position="177"/>
    </location>
</feature>
<dbReference type="SUPFAM" id="SSF140741">
    <property type="entry name" value="RUN domain-like"/>
    <property type="match status" value="1"/>
</dbReference>
<feature type="compositionally biased region" description="Low complexity" evidence="3">
    <location>
        <begin position="356"/>
        <end position="366"/>
    </location>
</feature>
<keyword evidence="1" id="KW-0175">Coiled coil</keyword>
<name>A0A210PFS8_MIZYE</name>